<feature type="chain" id="PRO_5024971195" description="Secreted protein" evidence="2">
    <location>
        <begin position="22"/>
        <end position="57"/>
    </location>
</feature>
<gene>
    <name evidence="3" type="ORF">A673_02604</name>
</gene>
<keyword evidence="2" id="KW-0732">Signal</keyword>
<evidence type="ECO:0000313" key="4">
    <source>
        <dbReference type="Proteomes" id="UP000014535"/>
    </source>
</evidence>
<evidence type="ECO:0000256" key="2">
    <source>
        <dbReference type="SAM" id="SignalP"/>
    </source>
</evidence>
<evidence type="ECO:0008006" key="5">
    <source>
        <dbReference type="Google" id="ProtNLM"/>
    </source>
</evidence>
<dbReference type="EMBL" id="ATFT01000048">
    <property type="protein sequence ID" value="EPI69170.1"/>
    <property type="molecule type" value="Genomic_DNA"/>
</dbReference>
<proteinExistence type="predicted"/>
<feature type="transmembrane region" description="Helical" evidence="1">
    <location>
        <begin position="12"/>
        <end position="33"/>
    </location>
</feature>
<organism evidence="3 4">
    <name type="scientific">Salmonella enteritidis (strain 2009K0958)</name>
    <dbReference type="NCBI Taxonomy" id="1192586"/>
    <lineage>
        <taxon>Bacteria</taxon>
        <taxon>Pseudomonadati</taxon>
        <taxon>Pseudomonadota</taxon>
        <taxon>Gammaproteobacteria</taxon>
        <taxon>Enterobacterales</taxon>
        <taxon>Enterobacteriaceae</taxon>
        <taxon>Salmonella</taxon>
    </lineage>
</organism>
<keyword evidence="1" id="KW-0472">Membrane</keyword>
<dbReference type="Proteomes" id="UP000014535">
    <property type="component" value="Unassembled WGS sequence"/>
</dbReference>
<protein>
    <recommendedName>
        <fullName evidence="5">Secreted protein</fullName>
    </recommendedName>
</protein>
<evidence type="ECO:0000256" key="1">
    <source>
        <dbReference type="SAM" id="Phobius"/>
    </source>
</evidence>
<feature type="signal peptide" evidence="2">
    <location>
        <begin position="1"/>
        <end position="21"/>
    </location>
</feature>
<comment type="caution">
    <text evidence="3">The sequence shown here is derived from an EMBL/GenBank/DDBJ whole genome shotgun (WGS) entry which is preliminary data.</text>
</comment>
<name>A0A656IHW4_SALE2</name>
<dbReference type="AlphaFoldDB" id="A0A656IHW4"/>
<evidence type="ECO:0000313" key="3">
    <source>
        <dbReference type="EMBL" id="EPI69170.1"/>
    </source>
</evidence>
<reference evidence="3 4" key="1">
    <citation type="submission" date="2013-04" db="EMBL/GenBank/DDBJ databases">
        <authorList>
            <person name="McClelland M."/>
            <person name="Porwollik S."/>
            <person name="Desai P."/>
            <person name="Cheng P."/>
            <person name="Wollam A."/>
            <person name="Pepin K."/>
            <person name="Palsikar V.B."/>
            <person name="Fulton L."/>
            <person name="Fulton R."/>
            <person name="Delehaunty K."/>
            <person name="Fronick C."/>
            <person name="Godfrey J."/>
            <person name="Waligorski J."/>
            <person name="Appelbaum E."/>
            <person name="Tomlinson C."/>
            <person name="Warren W."/>
            <person name="Sodergren E."/>
            <person name="Weinstock G."/>
            <person name="Wilson R.K."/>
        </authorList>
    </citation>
    <scope>NUCLEOTIDE SEQUENCE [LARGE SCALE GENOMIC DNA]</scope>
    <source>
        <strain evidence="3 4">2009K0958</strain>
    </source>
</reference>
<keyword evidence="1" id="KW-1133">Transmembrane helix</keyword>
<accession>A0A656IHW4</accession>
<sequence>MKLTNVKFISPFFLLPAPACVNTCFFAFLPRVIPSTVPRAPGSSEDGDFSRCYARNA</sequence>
<keyword evidence="1" id="KW-0812">Transmembrane</keyword>